<dbReference type="EMBL" id="WMIE01000017">
    <property type="protein sequence ID" value="MTH79612.1"/>
    <property type="molecule type" value="Genomic_DNA"/>
</dbReference>
<proteinExistence type="predicted"/>
<name>A0A6L6JBU3_9RHOB</name>
<evidence type="ECO:0000259" key="6">
    <source>
        <dbReference type="Pfam" id="PF14759"/>
    </source>
</evidence>
<evidence type="ECO:0000256" key="4">
    <source>
        <dbReference type="ARBA" id="ARBA00023002"/>
    </source>
</evidence>
<keyword evidence="3" id="KW-0274">FAD</keyword>
<dbReference type="Pfam" id="PF14759">
    <property type="entry name" value="Reductase_C"/>
    <property type="match status" value="1"/>
</dbReference>
<dbReference type="PANTHER" id="PTHR43557:SF2">
    <property type="entry name" value="RIESKE DOMAIN-CONTAINING PROTEIN-RELATED"/>
    <property type="match status" value="1"/>
</dbReference>
<evidence type="ECO:0000259" key="5">
    <source>
        <dbReference type="Pfam" id="PF07992"/>
    </source>
</evidence>
<dbReference type="Pfam" id="PF07992">
    <property type="entry name" value="Pyr_redox_2"/>
    <property type="match status" value="1"/>
</dbReference>
<organism evidence="7 8">
    <name type="scientific">Paracoccus aestuariivivens</name>
    <dbReference type="NCBI Taxonomy" id="1820333"/>
    <lineage>
        <taxon>Bacteria</taxon>
        <taxon>Pseudomonadati</taxon>
        <taxon>Pseudomonadota</taxon>
        <taxon>Alphaproteobacteria</taxon>
        <taxon>Rhodobacterales</taxon>
        <taxon>Paracoccaceae</taxon>
        <taxon>Paracoccus</taxon>
    </lineage>
</organism>
<feature type="domain" description="FAD/NAD(P)-binding" evidence="5">
    <location>
        <begin position="5"/>
        <end position="294"/>
    </location>
</feature>
<dbReference type="AlphaFoldDB" id="A0A6L6JBU3"/>
<keyword evidence="8" id="KW-1185">Reference proteome</keyword>
<evidence type="ECO:0000256" key="3">
    <source>
        <dbReference type="ARBA" id="ARBA00022827"/>
    </source>
</evidence>
<dbReference type="GO" id="GO:0016651">
    <property type="term" value="F:oxidoreductase activity, acting on NAD(P)H"/>
    <property type="evidence" value="ECO:0007669"/>
    <property type="project" value="TreeGrafter"/>
</dbReference>
<comment type="cofactor">
    <cofactor evidence="1">
        <name>FAD</name>
        <dbReference type="ChEBI" id="CHEBI:57692"/>
    </cofactor>
</comment>
<dbReference type="SUPFAM" id="SSF55424">
    <property type="entry name" value="FAD/NAD-linked reductases, dimerisation (C-terminal) domain"/>
    <property type="match status" value="1"/>
</dbReference>
<keyword evidence="4" id="KW-0560">Oxidoreductase</keyword>
<sequence>MSVGHVVIVGAGQGGFQAAASLRTEGHGGPITLIGAEPGLPYQRPPLSKAYLKSGEEEALQLRPASFFEKNCIDLMPETRIEGIDRTAARITACGRNIAYDHLVLATGTRNLRPPIPGLERALDLRTLADARKLRDALPGKRRVAVIGGGFIGLEFAAVARRLGHEVTVAEAAPRLMSRAVSPEISTRFLAMHRGLGVDIRLGSAVTEVTDEGIALTDGAFVDADLVLLAAGVVPNIELATEAGLATANGVVTDARLLTSDPAISALGDCAVFPLTGSGRLVRLESVQAATDHARTIAKRLVGDREVAYTAVPWFWSDQADWKLQIAGLADPSDESVSRDDGAVLRFADGVLTAVETVNDAKAHMQARKLLAGGASARRDSLAERDYDLAMV</sequence>
<keyword evidence="2" id="KW-0285">Flavoprotein</keyword>
<protein>
    <submittedName>
        <fullName evidence="7">Pyridine nucleotide-disulfide oxidoreductase</fullName>
    </submittedName>
</protein>
<dbReference type="GO" id="GO:0005737">
    <property type="term" value="C:cytoplasm"/>
    <property type="evidence" value="ECO:0007669"/>
    <property type="project" value="TreeGrafter"/>
</dbReference>
<evidence type="ECO:0000256" key="2">
    <source>
        <dbReference type="ARBA" id="ARBA00022630"/>
    </source>
</evidence>
<dbReference type="InterPro" id="IPR023753">
    <property type="entry name" value="FAD/NAD-binding_dom"/>
</dbReference>
<reference evidence="7 8" key="1">
    <citation type="submission" date="2019-11" db="EMBL/GenBank/DDBJ databases">
        <authorList>
            <person name="Dong K."/>
        </authorList>
    </citation>
    <scope>NUCLEOTIDE SEQUENCE [LARGE SCALE GENOMIC DNA]</scope>
    <source>
        <strain evidence="7 8">NBRC 111993</strain>
    </source>
</reference>
<dbReference type="SUPFAM" id="SSF51905">
    <property type="entry name" value="FAD/NAD(P)-binding domain"/>
    <property type="match status" value="2"/>
</dbReference>
<gene>
    <name evidence="7" type="ORF">GL286_18005</name>
</gene>
<dbReference type="InterPro" id="IPR036188">
    <property type="entry name" value="FAD/NAD-bd_sf"/>
</dbReference>
<dbReference type="InterPro" id="IPR050446">
    <property type="entry name" value="FAD-oxidoreductase/Apoptosis"/>
</dbReference>
<evidence type="ECO:0000313" key="7">
    <source>
        <dbReference type="EMBL" id="MTH79612.1"/>
    </source>
</evidence>
<accession>A0A6L6JBU3</accession>
<dbReference type="PANTHER" id="PTHR43557">
    <property type="entry name" value="APOPTOSIS-INDUCING FACTOR 1"/>
    <property type="match status" value="1"/>
</dbReference>
<dbReference type="InterPro" id="IPR028202">
    <property type="entry name" value="Reductase_C"/>
</dbReference>
<dbReference type="PRINTS" id="PR00368">
    <property type="entry name" value="FADPNR"/>
</dbReference>
<dbReference type="Proteomes" id="UP000478183">
    <property type="component" value="Unassembled WGS sequence"/>
</dbReference>
<dbReference type="RefSeq" id="WP_170295284.1">
    <property type="nucleotide sequence ID" value="NZ_WMIE01000017.1"/>
</dbReference>
<comment type="caution">
    <text evidence="7">The sequence shown here is derived from an EMBL/GenBank/DDBJ whole genome shotgun (WGS) entry which is preliminary data.</text>
</comment>
<evidence type="ECO:0000256" key="1">
    <source>
        <dbReference type="ARBA" id="ARBA00001974"/>
    </source>
</evidence>
<dbReference type="Gene3D" id="3.30.390.30">
    <property type="match status" value="1"/>
</dbReference>
<dbReference type="Gene3D" id="3.50.50.60">
    <property type="entry name" value="FAD/NAD(P)-binding domain"/>
    <property type="match status" value="2"/>
</dbReference>
<dbReference type="InterPro" id="IPR016156">
    <property type="entry name" value="FAD/NAD-linked_Rdtase_dimer_sf"/>
</dbReference>
<dbReference type="PRINTS" id="PR00411">
    <property type="entry name" value="PNDRDTASEI"/>
</dbReference>
<evidence type="ECO:0000313" key="8">
    <source>
        <dbReference type="Proteomes" id="UP000478183"/>
    </source>
</evidence>
<feature type="domain" description="Reductase C-terminal" evidence="6">
    <location>
        <begin position="314"/>
        <end position="390"/>
    </location>
</feature>